<gene>
    <name evidence="3" type="ORF">DDZ13_06175</name>
</gene>
<dbReference type="Pfam" id="PF06230">
    <property type="entry name" value="LpxI_C"/>
    <property type="match status" value="1"/>
</dbReference>
<dbReference type="InterPro" id="IPR041255">
    <property type="entry name" value="LpxI_N"/>
</dbReference>
<organism evidence="3 4">
    <name type="scientific">Coraliomargarita sinensis</name>
    <dbReference type="NCBI Taxonomy" id="2174842"/>
    <lineage>
        <taxon>Bacteria</taxon>
        <taxon>Pseudomonadati</taxon>
        <taxon>Verrucomicrobiota</taxon>
        <taxon>Opitutia</taxon>
        <taxon>Puniceicoccales</taxon>
        <taxon>Coraliomargaritaceae</taxon>
        <taxon>Coraliomargarita</taxon>
    </lineage>
</organism>
<evidence type="ECO:0000259" key="2">
    <source>
        <dbReference type="Pfam" id="PF17930"/>
    </source>
</evidence>
<dbReference type="OrthoDB" id="9789836at2"/>
<dbReference type="Proteomes" id="UP000247099">
    <property type="component" value="Unassembled WGS sequence"/>
</dbReference>
<dbReference type="EMBL" id="QHJQ01000003">
    <property type="protein sequence ID" value="PXA04753.1"/>
    <property type="molecule type" value="Genomic_DNA"/>
</dbReference>
<dbReference type="AlphaFoldDB" id="A0A317ZKK6"/>
<dbReference type="InterPro" id="IPR010415">
    <property type="entry name" value="LpxI_C"/>
</dbReference>
<dbReference type="InterPro" id="IPR053174">
    <property type="entry name" value="LpxI"/>
</dbReference>
<dbReference type="InterPro" id="IPR043167">
    <property type="entry name" value="LpxI_C_sf"/>
</dbReference>
<protein>
    <submittedName>
        <fullName evidence="3">DUF1009 domain-containing protein</fullName>
    </submittedName>
</protein>
<feature type="domain" description="LpxI C-terminal" evidence="1">
    <location>
        <begin position="153"/>
        <end position="278"/>
    </location>
</feature>
<proteinExistence type="predicted"/>
<feature type="domain" description="LpxI N-terminal" evidence="2">
    <location>
        <begin position="18"/>
        <end position="146"/>
    </location>
</feature>
<dbReference type="Gene3D" id="3.40.140.80">
    <property type="match status" value="1"/>
</dbReference>
<dbReference type="PANTHER" id="PTHR39962">
    <property type="entry name" value="BLL4848 PROTEIN"/>
    <property type="match status" value="1"/>
</dbReference>
<evidence type="ECO:0000313" key="4">
    <source>
        <dbReference type="Proteomes" id="UP000247099"/>
    </source>
</evidence>
<accession>A0A317ZKK6</accession>
<dbReference type="Pfam" id="PF17930">
    <property type="entry name" value="LpxI_N"/>
    <property type="match status" value="1"/>
</dbReference>
<keyword evidence="4" id="KW-1185">Reference proteome</keyword>
<dbReference type="RefSeq" id="WP_110130559.1">
    <property type="nucleotide sequence ID" value="NZ_QHJQ01000003.1"/>
</dbReference>
<evidence type="ECO:0000259" key="1">
    <source>
        <dbReference type="Pfam" id="PF06230"/>
    </source>
</evidence>
<sequence length="286" mass="31647">MRDQPSVFLPGDYDQRPIGLIAGKGRYPIITAEQIRRTGLPVRLISFQGETEAELIDSFAPEEHCQIKVGQLGKLLKSLRKLDCGYALMAGQLTPKRLFHGLHPDLKALKILNGLRRKNAETIFGAIAAEIEALNIRMLDARSFLDGQLASEGLMTPGKLKAEPDYIDHGIQIAKSVSELDIGQGCVVRKGTVLAVEAYEGTDPMLQRAGTFKTDGLIFVKTVKHNQDYRFDVPVFGERTLEVMHASGIQTAALEAGRVIMLDKAQLLKTAREMKIELLGFQHKRT</sequence>
<dbReference type="Gene3D" id="3.40.50.20">
    <property type="match status" value="1"/>
</dbReference>
<name>A0A317ZKK6_9BACT</name>
<dbReference type="InParanoid" id="A0A317ZKK6"/>
<dbReference type="PANTHER" id="PTHR39962:SF1">
    <property type="entry name" value="LPXI FAMILY PROTEIN"/>
    <property type="match status" value="1"/>
</dbReference>
<comment type="caution">
    <text evidence="3">The sequence shown here is derived from an EMBL/GenBank/DDBJ whole genome shotgun (WGS) entry which is preliminary data.</text>
</comment>
<evidence type="ECO:0000313" key="3">
    <source>
        <dbReference type="EMBL" id="PXA04753.1"/>
    </source>
</evidence>
<reference evidence="3 4" key="1">
    <citation type="submission" date="2018-05" db="EMBL/GenBank/DDBJ databases">
        <title>Coraliomargarita sinensis sp. nov., isolated from a marine solar saltern.</title>
        <authorList>
            <person name="Zhou L.Y."/>
        </authorList>
    </citation>
    <scope>NUCLEOTIDE SEQUENCE [LARGE SCALE GENOMIC DNA]</scope>
    <source>
        <strain evidence="3 4">WN38</strain>
    </source>
</reference>